<evidence type="ECO:0000256" key="6">
    <source>
        <dbReference type="SAM" id="Phobius"/>
    </source>
</evidence>
<comment type="similarity">
    <text evidence="2">Belongs to the UPF0014 family.</text>
</comment>
<dbReference type="OrthoDB" id="9791807at2"/>
<keyword evidence="3 6" id="KW-0812">Transmembrane</keyword>
<reference evidence="8" key="1">
    <citation type="submission" date="2018-05" db="EMBL/GenBank/DDBJ databases">
        <authorList>
            <person name="Cea G.-C."/>
            <person name="William W."/>
        </authorList>
    </citation>
    <scope>NUCLEOTIDE SEQUENCE [LARGE SCALE GENOMIC DNA]</scope>
    <source>
        <strain evidence="8">DB21MT 5</strain>
    </source>
</reference>
<feature type="transmembrane region" description="Helical" evidence="6">
    <location>
        <begin position="65"/>
        <end position="86"/>
    </location>
</feature>
<dbReference type="RefSeq" id="WP_112712300.1">
    <property type="nucleotide sequence ID" value="NZ_LS483250.1"/>
</dbReference>
<evidence type="ECO:0000313" key="8">
    <source>
        <dbReference type="Proteomes" id="UP000250163"/>
    </source>
</evidence>
<keyword evidence="8" id="KW-1185">Reference proteome</keyword>
<keyword evidence="5 6" id="KW-0472">Membrane</keyword>
<sequence>MNNAVQVISFSHLAFAFIPVLVALAILLQWRLPIKNGLYALSRMLIQLLLIGYFLSYIFESHSAGIVVGVLLIMVIASSWIALGAVPDQRWKMYKYALAAVILGGGFTLFIMSVGVLGLDPWYNPQYMVPLAGMAFANAMNSVSLSAERLHAEMRRGEDYLIARRIALKASLIPIINALFAVGLVSLPGMMTGQILSGVSPFIAVRYQIMIMCMMFGSSVISAAFFLSLIKPLMSTKPVMLNKN</sequence>
<proteinExistence type="inferred from homology"/>
<keyword evidence="4 6" id="KW-1133">Transmembrane helix</keyword>
<dbReference type="KEGG" id="mya:MORIYA_0434"/>
<comment type="subcellular location">
    <subcellularLocation>
        <location evidence="1">Membrane</location>
        <topology evidence="1">Multi-pass membrane protein</topology>
    </subcellularLocation>
</comment>
<evidence type="ECO:0000256" key="4">
    <source>
        <dbReference type="ARBA" id="ARBA00022989"/>
    </source>
</evidence>
<evidence type="ECO:0000313" key="7">
    <source>
        <dbReference type="EMBL" id="SQD76912.1"/>
    </source>
</evidence>
<feature type="transmembrane region" description="Helical" evidence="6">
    <location>
        <begin position="166"/>
        <end position="187"/>
    </location>
</feature>
<protein>
    <submittedName>
        <fullName evidence="7">Putative membrane protein</fullName>
    </submittedName>
</protein>
<gene>
    <name evidence="7" type="ORF">MORIYA_0434</name>
</gene>
<feature type="transmembrane region" description="Helical" evidence="6">
    <location>
        <begin position="207"/>
        <end position="230"/>
    </location>
</feature>
<dbReference type="PANTHER" id="PTHR30028:SF0">
    <property type="entry name" value="PROTEIN ALUMINUM SENSITIVE 3"/>
    <property type="match status" value="1"/>
</dbReference>
<dbReference type="EMBL" id="LS483250">
    <property type="protein sequence ID" value="SQD76912.1"/>
    <property type="molecule type" value="Genomic_DNA"/>
</dbReference>
<evidence type="ECO:0000256" key="5">
    <source>
        <dbReference type="ARBA" id="ARBA00023136"/>
    </source>
</evidence>
<accession>A0A330LKI4</accession>
<evidence type="ECO:0000256" key="2">
    <source>
        <dbReference type="ARBA" id="ARBA00005268"/>
    </source>
</evidence>
<dbReference type="PANTHER" id="PTHR30028">
    <property type="entry name" value="UPF0014 INNER MEMBRANE PROTEIN YBBM-RELATED"/>
    <property type="match status" value="1"/>
</dbReference>
<dbReference type="Pfam" id="PF03649">
    <property type="entry name" value="UPF0014"/>
    <property type="match status" value="1"/>
</dbReference>
<evidence type="ECO:0000256" key="3">
    <source>
        <dbReference type="ARBA" id="ARBA00022692"/>
    </source>
</evidence>
<dbReference type="Proteomes" id="UP000250163">
    <property type="component" value="Chromosome MORIYA"/>
</dbReference>
<dbReference type="GO" id="GO:0005886">
    <property type="term" value="C:plasma membrane"/>
    <property type="evidence" value="ECO:0007669"/>
    <property type="project" value="TreeGrafter"/>
</dbReference>
<dbReference type="AlphaFoldDB" id="A0A330LKI4"/>
<evidence type="ECO:0000256" key="1">
    <source>
        <dbReference type="ARBA" id="ARBA00004141"/>
    </source>
</evidence>
<organism evidence="7 8">
    <name type="scientific">Moritella yayanosii</name>
    <dbReference type="NCBI Taxonomy" id="69539"/>
    <lineage>
        <taxon>Bacteria</taxon>
        <taxon>Pseudomonadati</taxon>
        <taxon>Pseudomonadota</taxon>
        <taxon>Gammaproteobacteria</taxon>
        <taxon>Alteromonadales</taxon>
        <taxon>Moritellaceae</taxon>
        <taxon>Moritella</taxon>
    </lineage>
</organism>
<name>A0A330LKI4_9GAMM</name>
<dbReference type="InterPro" id="IPR005226">
    <property type="entry name" value="UPF0014_fam"/>
</dbReference>
<feature type="transmembrane region" description="Helical" evidence="6">
    <location>
        <begin position="40"/>
        <end position="59"/>
    </location>
</feature>
<feature type="transmembrane region" description="Helical" evidence="6">
    <location>
        <begin position="98"/>
        <end position="119"/>
    </location>
</feature>
<feature type="transmembrane region" description="Helical" evidence="6">
    <location>
        <begin position="6"/>
        <end position="28"/>
    </location>
</feature>